<evidence type="ECO:0000259" key="11">
    <source>
        <dbReference type="SMART" id="SM00656"/>
    </source>
</evidence>
<comment type="similarity">
    <text evidence="8">Belongs to the polysaccharide lyase 1 family.</text>
</comment>
<dbReference type="GO" id="GO:0016829">
    <property type="term" value="F:lyase activity"/>
    <property type="evidence" value="ECO:0007669"/>
    <property type="project" value="UniProtKB-KW"/>
</dbReference>
<dbReference type="SMART" id="SM00656">
    <property type="entry name" value="Amb_all"/>
    <property type="match status" value="1"/>
</dbReference>
<evidence type="ECO:0000256" key="6">
    <source>
        <dbReference type="ARBA" id="ARBA00022837"/>
    </source>
</evidence>
<dbReference type="Proteomes" id="UP001151760">
    <property type="component" value="Unassembled WGS sequence"/>
</dbReference>
<dbReference type="SUPFAM" id="SSF51126">
    <property type="entry name" value="Pectin lyase-like"/>
    <property type="match status" value="1"/>
</dbReference>
<evidence type="ECO:0000256" key="4">
    <source>
        <dbReference type="ARBA" id="ARBA00022723"/>
    </source>
</evidence>
<accession>A0ABQ5DL81</accession>
<evidence type="ECO:0000313" key="12">
    <source>
        <dbReference type="EMBL" id="GJT37844.1"/>
    </source>
</evidence>
<keyword evidence="7 8" id="KW-0456">Lyase</keyword>
<gene>
    <name evidence="12" type="ORF">Tco_0937709</name>
</gene>
<evidence type="ECO:0000256" key="2">
    <source>
        <dbReference type="ARBA" id="ARBA00005220"/>
    </source>
</evidence>
<protein>
    <recommendedName>
        <fullName evidence="3 8">Pectate lyase</fullName>
        <ecNumber evidence="3 8">4.2.2.2</ecNumber>
    </recommendedName>
</protein>
<evidence type="ECO:0000256" key="9">
    <source>
        <dbReference type="SAM" id="Coils"/>
    </source>
</evidence>
<evidence type="ECO:0000256" key="8">
    <source>
        <dbReference type="RuleBase" id="RU361123"/>
    </source>
</evidence>
<feature type="domain" description="Pectate lyase" evidence="11">
    <location>
        <begin position="288"/>
        <end position="485"/>
    </location>
</feature>
<dbReference type="InterPro" id="IPR002022">
    <property type="entry name" value="Pec_lyase"/>
</dbReference>
<organism evidence="12 13">
    <name type="scientific">Tanacetum coccineum</name>
    <dbReference type="NCBI Taxonomy" id="301880"/>
    <lineage>
        <taxon>Eukaryota</taxon>
        <taxon>Viridiplantae</taxon>
        <taxon>Streptophyta</taxon>
        <taxon>Embryophyta</taxon>
        <taxon>Tracheophyta</taxon>
        <taxon>Spermatophyta</taxon>
        <taxon>Magnoliopsida</taxon>
        <taxon>eudicotyledons</taxon>
        <taxon>Gunneridae</taxon>
        <taxon>Pentapetalae</taxon>
        <taxon>asterids</taxon>
        <taxon>campanulids</taxon>
        <taxon>Asterales</taxon>
        <taxon>Asteraceae</taxon>
        <taxon>Asteroideae</taxon>
        <taxon>Anthemideae</taxon>
        <taxon>Anthemidinae</taxon>
        <taxon>Tanacetum</taxon>
    </lineage>
</organism>
<reference evidence="12" key="1">
    <citation type="journal article" date="2022" name="Int. J. Mol. Sci.">
        <title>Draft Genome of Tanacetum Coccineum: Genomic Comparison of Closely Related Tanacetum-Family Plants.</title>
        <authorList>
            <person name="Yamashiro T."/>
            <person name="Shiraishi A."/>
            <person name="Nakayama K."/>
            <person name="Satake H."/>
        </authorList>
    </citation>
    <scope>NUCLEOTIDE SEQUENCE</scope>
</reference>
<dbReference type="PANTHER" id="PTHR31683:SF11">
    <property type="entry name" value="PECTATE LYASE"/>
    <property type="match status" value="1"/>
</dbReference>
<evidence type="ECO:0000256" key="7">
    <source>
        <dbReference type="ARBA" id="ARBA00023239"/>
    </source>
</evidence>
<feature type="region of interest" description="Disordered" evidence="10">
    <location>
        <begin position="561"/>
        <end position="582"/>
    </location>
</feature>
<keyword evidence="13" id="KW-1185">Reference proteome</keyword>
<keyword evidence="9" id="KW-0175">Coiled coil</keyword>
<evidence type="ECO:0000256" key="5">
    <source>
        <dbReference type="ARBA" id="ARBA00022729"/>
    </source>
</evidence>
<dbReference type="Gene3D" id="2.160.20.10">
    <property type="entry name" value="Single-stranded right-handed beta-helix, Pectin lyase-like"/>
    <property type="match status" value="1"/>
</dbReference>
<dbReference type="InterPro" id="IPR045032">
    <property type="entry name" value="PEL"/>
</dbReference>
<feature type="compositionally biased region" description="Polar residues" evidence="10">
    <location>
        <begin position="563"/>
        <end position="582"/>
    </location>
</feature>
<sequence length="643" mass="71685">MPAARLTPDDNEARSDWWISSKAYFDGFIGQVERVPFDLSRQNMYEIPSDIYREFDEQKREIKRNKKEVDNMKEEMRKFRQEMNVQPVRKENKETIFVESKHYELSDFSHSKASQGHVNSSYFNMGTPPNFQTPVSSQPGSYVWQRQMPAQSATQYWQPDISSQPVIKATFNLTLPHQYPNPEAVVQEVQRRLNVSVHRRETLQSSGNTCLTGNPIDDCWRCDPNWGNNRQRLADCAIGFGKLAGGGKGGQIYVVTDSSDHDVINPTPGTLRYGVLQSEPLWIVFQSNMVIKLKHELIVNSYKTIDGRGAFVSITGNGCITVQYVSNVIIHNIRVYDCKPSGNTNIRSSPSHVGYRGKSDGDGISIAGSRNIWIDHCSLSHCTDGLIDAVLGSTAITISNSYFTHHNEVMLMGHDDAYMADKGMQVTFAFNHFGRGLIQRMPRCRHGYFHVMNNDFTEWKMYAIGGSADPTINSQGNRYIAPPNADSKEVTKRVDTGEENWAGWNWRTDGDIMVNGAFFVPSGDGMSAIYAKAASYEPKSASLVTQLTMYAGVFGGPRDDDGSQSYSDGTITGDSASGNTGKSSGDDGDYFGMIFGGGSAMKKKKKRKVKKSFIILPIYVVYGPSRSIDVVNSTVDYYSGRAT</sequence>
<evidence type="ECO:0000313" key="13">
    <source>
        <dbReference type="Proteomes" id="UP001151760"/>
    </source>
</evidence>
<proteinExistence type="inferred from homology"/>
<reference evidence="12" key="2">
    <citation type="submission" date="2022-01" db="EMBL/GenBank/DDBJ databases">
        <authorList>
            <person name="Yamashiro T."/>
            <person name="Shiraishi A."/>
            <person name="Satake H."/>
            <person name="Nakayama K."/>
        </authorList>
    </citation>
    <scope>NUCLEOTIDE SEQUENCE</scope>
</reference>
<feature type="coiled-coil region" evidence="9">
    <location>
        <begin position="52"/>
        <end position="82"/>
    </location>
</feature>
<dbReference type="InterPro" id="IPR012334">
    <property type="entry name" value="Pectin_lyas_fold"/>
</dbReference>
<dbReference type="PRINTS" id="PR00807">
    <property type="entry name" value="AMBALLERGEN"/>
</dbReference>
<evidence type="ECO:0000256" key="3">
    <source>
        <dbReference type="ARBA" id="ARBA00012272"/>
    </source>
</evidence>
<dbReference type="EMBL" id="BQNB010015257">
    <property type="protein sequence ID" value="GJT37844.1"/>
    <property type="molecule type" value="Genomic_DNA"/>
</dbReference>
<dbReference type="Pfam" id="PF00544">
    <property type="entry name" value="Pectate_lyase_4"/>
    <property type="match status" value="1"/>
</dbReference>
<dbReference type="EC" id="4.2.2.2" evidence="3 8"/>
<comment type="caution">
    <text evidence="12">The sequence shown here is derived from an EMBL/GenBank/DDBJ whole genome shotgun (WGS) entry which is preliminary data.</text>
</comment>
<dbReference type="InterPro" id="IPR018082">
    <property type="entry name" value="AmbAllergen"/>
</dbReference>
<keyword evidence="6 8" id="KW-0106">Calcium</keyword>
<evidence type="ECO:0000256" key="1">
    <source>
        <dbReference type="ARBA" id="ARBA00000695"/>
    </source>
</evidence>
<name>A0ABQ5DL81_9ASTR</name>
<comment type="pathway">
    <text evidence="2 8">Glycan metabolism; pectin degradation; 2-dehydro-3-deoxy-D-gluconate from pectin: step 2/5.</text>
</comment>
<dbReference type="PANTHER" id="PTHR31683">
    <property type="entry name" value="PECTATE LYASE 18-RELATED"/>
    <property type="match status" value="1"/>
</dbReference>
<dbReference type="InterPro" id="IPR011050">
    <property type="entry name" value="Pectin_lyase_fold/virulence"/>
</dbReference>
<keyword evidence="5" id="KW-0732">Signal</keyword>
<comment type="catalytic activity">
    <reaction evidence="1 8">
        <text>Eliminative cleavage of (1-&gt;4)-alpha-D-galacturonan to give oligosaccharides with 4-deoxy-alpha-D-galact-4-enuronosyl groups at their non-reducing ends.</text>
        <dbReference type="EC" id="4.2.2.2"/>
    </reaction>
</comment>
<evidence type="ECO:0000256" key="10">
    <source>
        <dbReference type="SAM" id="MobiDB-lite"/>
    </source>
</evidence>
<keyword evidence="4 8" id="KW-0479">Metal-binding</keyword>
<comment type="cofactor">
    <cofactor evidence="8">
        <name>Ca(2+)</name>
        <dbReference type="ChEBI" id="CHEBI:29108"/>
    </cofactor>
    <text evidence="8">Binds 1 Ca(2+) ion. Required for its activity.</text>
</comment>